<reference evidence="1" key="1">
    <citation type="submission" date="2018-06" db="EMBL/GenBank/DDBJ databases">
        <authorList>
            <person name="Zhirakovskaya E."/>
        </authorList>
    </citation>
    <scope>NUCLEOTIDE SEQUENCE</scope>
</reference>
<dbReference type="EMBL" id="UOGL01000200">
    <property type="protein sequence ID" value="VAX38430.1"/>
    <property type="molecule type" value="Genomic_DNA"/>
</dbReference>
<accession>A0A3B1DTI3</accession>
<organism evidence="1">
    <name type="scientific">hydrothermal vent metagenome</name>
    <dbReference type="NCBI Taxonomy" id="652676"/>
    <lineage>
        <taxon>unclassified sequences</taxon>
        <taxon>metagenomes</taxon>
        <taxon>ecological metagenomes</taxon>
    </lineage>
</organism>
<evidence type="ECO:0000313" key="1">
    <source>
        <dbReference type="EMBL" id="VAX38430.1"/>
    </source>
</evidence>
<dbReference type="InterPro" id="IPR006311">
    <property type="entry name" value="TAT_signal"/>
</dbReference>
<gene>
    <name evidence="1" type="ORF">MNBD_PLANCTO02-833</name>
</gene>
<protein>
    <submittedName>
        <fullName evidence="1">Uncharacterized protein</fullName>
    </submittedName>
</protein>
<dbReference type="AlphaFoldDB" id="A0A3B1DTI3"/>
<sequence length="370" mass="42054">MKVTRRQALKSITTTAAAFATLPSSNISAASKPEPHRTRGVVLRPFDLSLKDWPERCVKAGINTIGLHANRRVDVLVDFVSGEEGKRFLSRCAKLNIEVEYELHIMGDLLSREYFSHDQSLFRMHKIGRRTPDGNCNPFSSKALDIIAKKAVDYARILKPTTNRYFFWPDDGGKWDFSPQARNFNASDQSLLVENRIIKALRKHVNPKAELAHLSYHNTLSAPSRVKPEPGIFLEFAPITRDYNKSIIERNAKTLSPSKNHPDPQTNAGYLDYLTENLKLFGVKNAQILEYWLDASLFTRNARRIRKPGQKIPPVVKVPWDEKVCRSDVAAYRELGIKHFTTFACLIDARYEKLYGDPQPILDAYGKALS</sequence>
<dbReference type="PROSITE" id="PS51318">
    <property type="entry name" value="TAT"/>
    <property type="match status" value="1"/>
</dbReference>
<proteinExistence type="predicted"/>
<name>A0A3B1DTI3_9ZZZZ</name>